<dbReference type="Proteomes" id="UP000316092">
    <property type="component" value="Unassembled WGS sequence"/>
</dbReference>
<name>A0A553V237_9DEIO</name>
<keyword evidence="2" id="KW-1185">Reference proteome</keyword>
<organism evidence="1 2">
    <name type="scientific">Deinococcus detaillensis</name>
    <dbReference type="NCBI Taxonomy" id="2592048"/>
    <lineage>
        <taxon>Bacteria</taxon>
        <taxon>Thermotogati</taxon>
        <taxon>Deinococcota</taxon>
        <taxon>Deinococci</taxon>
        <taxon>Deinococcales</taxon>
        <taxon>Deinococcaceae</taxon>
        <taxon>Deinococcus</taxon>
    </lineage>
</organism>
<evidence type="ECO:0000313" key="2">
    <source>
        <dbReference type="Proteomes" id="UP000316092"/>
    </source>
</evidence>
<proteinExistence type="predicted"/>
<gene>
    <name evidence="1" type="ORF">FNU79_07465</name>
</gene>
<evidence type="ECO:0000313" key="1">
    <source>
        <dbReference type="EMBL" id="TSA86526.1"/>
    </source>
</evidence>
<sequence length="131" mass="14593">MSAPTPAEPQGKLEKGVRGFELDAHVTFSGPHTAEEVTRLLRGFGARVEAYGTQDVRVARVTGQVDTQLAREQLRALLESGAASRVEVGLHGFMRSSTGQTDWVPWRRNVVLGRSDWEQIKFEEGLRYVIE</sequence>
<comment type="caution">
    <text evidence="1">The sequence shown here is derived from an EMBL/GenBank/DDBJ whole genome shotgun (WGS) entry which is preliminary data.</text>
</comment>
<dbReference type="EMBL" id="VKDB01000005">
    <property type="protein sequence ID" value="TSA86526.1"/>
    <property type="molecule type" value="Genomic_DNA"/>
</dbReference>
<protein>
    <submittedName>
        <fullName evidence="1">Uncharacterized protein</fullName>
    </submittedName>
</protein>
<accession>A0A553V237</accession>
<dbReference type="OrthoDB" id="69439at2"/>
<reference evidence="1 2" key="1">
    <citation type="submission" date="2019-07" db="EMBL/GenBank/DDBJ databases">
        <title>Deinococcus detaillus sp. nov., isolated from humus soil in Antarctica.</title>
        <authorList>
            <person name="Zhang K."/>
        </authorList>
    </citation>
    <scope>NUCLEOTIDE SEQUENCE [LARGE SCALE GENOMIC DNA]</scope>
    <source>
        <strain evidence="1 2">H1</strain>
    </source>
</reference>
<dbReference type="AlphaFoldDB" id="A0A553V237"/>